<dbReference type="Gene3D" id="1.10.10.60">
    <property type="entry name" value="Homeodomain-like"/>
    <property type="match status" value="1"/>
</dbReference>
<keyword evidence="3" id="KW-1185">Reference proteome</keyword>
<dbReference type="SUPFAM" id="SSF46689">
    <property type="entry name" value="Homeodomain-like"/>
    <property type="match status" value="1"/>
</dbReference>
<organism evidence="2 3">
    <name type="scientific">Pisciglobus halotolerans</name>
    <dbReference type="NCBI Taxonomy" id="745365"/>
    <lineage>
        <taxon>Bacteria</taxon>
        <taxon>Bacillati</taxon>
        <taxon>Bacillota</taxon>
        <taxon>Bacilli</taxon>
        <taxon>Lactobacillales</taxon>
        <taxon>Carnobacteriaceae</taxon>
    </lineage>
</organism>
<feature type="coiled-coil region" evidence="1">
    <location>
        <begin position="70"/>
        <end position="104"/>
    </location>
</feature>
<dbReference type="GO" id="GO:0006313">
    <property type="term" value="P:DNA transposition"/>
    <property type="evidence" value="ECO:0007669"/>
    <property type="project" value="InterPro"/>
</dbReference>
<dbReference type="GO" id="GO:0003677">
    <property type="term" value="F:DNA binding"/>
    <property type="evidence" value="ECO:0007669"/>
    <property type="project" value="InterPro"/>
</dbReference>
<accession>A0A1I3DC62</accession>
<dbReference type="AlphaFoldDB" id="A0A1I3DC62"/>
<protein>
    <submittedName>
        <fullName evidence="2">Transposase</fullName>
    </submittedName>
</protein>
<evidence type="ECO:0000256" key="1">
    <source>
        <dbReference type="SAM" id="Coils"/>
    </source>
</evidence>
<dbReference type="InterPro" id="IPR009057">
    <property type="entry name" value="Homeodomain-like_sf"/>
</dbReference>
<dbReference type="OrthoDB" id="2148028at2"/>
<dbReference type="InterPro" id="IPR002514">
    <property type="entry name" value="Transposase_8"/>
</dbReference>
<dbReference type="RefSeq" id="WP_092093251.1">
    <property type="nucleotide sequence ID" value="NZ_FOQE01000033.1"/>
</dbReference>
<proteinExistence type="predicted"/>
<sequence length="106" mass="12873">MPKHYDSEYKKYVCRLVVEENRKIAELSRELDISYSTLEKWVRSYRNQEKWRQTSQKKRGTSTIPVYKTPSDYEKEIKQQEKEVARLQEENAILKKAMHVFTQNQE</sequence>
<name>A0A1I3DC62_9LACT</name>
<reference evidence="2 3" key="1">
    <citation type="submission" date="2016-10" db="EMBL/GenBank/DDBJ databases">
        <authorList>
            <person name="de Groot N.N."/>
        </authorList>
    </citation>
    <scope>NUCLEOTIDE SEQUENCE [LARGE SCALE GENOMIC DNA]</scope>
    <source>
        <strain evidence="2 3">DSM 27630</strain>
    </source>
</reference>
<evidence type="ECO:0000313" key="3">
    <source>
        <dbReference type="Proteomes" id="UP000198668"/>
    </source>
</evidence>
<dbReference type="GO" id="GO:0004803">
    <property type="term" value="F:transposase activity"/>
    <property type="evidence" value="ECO:0007669"/>
    <property type="project" value="InterPro"/>
</dbReference>
<dbReference type="Proteomes" id="UP000198668">
    <property type="component" value="Unassembled WGS sequence"/>
</dbReference>
<dbReference type="Pfam" id="PF01527">
    <property type="entry name" value="HTH_Tnp_1"/>
    <property type="match status" value="1"/>
</dbReference>
<gene>
    <name evidence="2" type="ORF">SAMN04489868_13317</name>
</gene>
<keyword evidence="1" id="KW-0175">Coiled coil</keyword>
<dbReference type="EMBL" id="FOQE01000033">
    <property type="protein sequence ID" value="SFH84159.1"/>
    <property type="molecule type" value="Genomic_DNA"/>
</dbReference>
<evidence type="ECO:0000313" key="2">
    <source>
        <dbReference type="EMBL" id="SFH84159.1"/>
    </source>
</evidence>